<proteinExistence type="inferred from homology"/>
<reference evidence="7" key="2">
    <citation type="submission" date="2013-07" db="EMBL/GenBank/DDBJ databases">
        <authorList>
            <person name="Morais-Silva F.O."/>
            <person name="Rezende A.M."/>
            <person name="Pimentel C."/>
            <person name="Resende D.M."/>
            <person name="Santos C.I."/>
            <person name="Clemente C."/>
            <person name="de Oliveira L.M."/>
            <person name="da Silva S.M."/>
            <person name="Costa D.A."/>
            <person name="Varela-Raposo A."/>
            <person name="Horacio E.C.A."/>
            <person name="Matos M."/>
            <person name="Flores O."/>
            <person name="Ruiz J.C."/>
            <person name="Rodrigues-Pousada C."/>
        </authorList>
    </citation>
    <scope>NUCLEOTIDE SEQUENCE [LARGE SCALE GENOMIC DNA]</scope>
    <source>
        <strain evidence="7">ATCC 19364 / DSM 1382 / NCIMB 9332 / VKM B-1759</strain>
    </source>
</reference>
<gene>
    <name evidence="6" type="ORF">DGI_2042</name>
</gene>
<keyword evidence="4" id="KW-0788">Thiol protease</keyword>
<dbReference type="EMBL" id="CP006585">
    <property type="protein sequence ID" value="AGW13811.1"/>
    <property type="molecule type" value="Genomic_DNA"/>
</dbReference>
<evidence type="ECO:0000256" key="2">
    <source>
        <dbReference type="ARBA" id="ARBA00022670"/>
    </source>
</evidence>
<dbReference type="InterPro" id="IPR013491">
    <property type="entry name" value="Tape_meas_N"/>
</dbReference>
<dbReference type="PANTHER" id="PTHR38812:SF2">
    <property type="entry name" value="MU-LIKE PROPHAGE FLUMU PROTEIN GP42"/>
    <property type="match status" value="1"/>
</dbReference>
<feature type="domain" description="NlpC/P60" evidence="5">
    <location>
        <begin position="972"/>
        <end position="1110"/>
    </location>
</feature>
<dbReference type="PROSITE" id="PS51935">
    <property type="entry name" value="NLPC_P60"/>
    <property type="match status" value="1"/>
</dbReference>
<dbReference type="PATRIC" id="fig|1121448.10.peg.1997"/>
<protein>
    <submittedName>
        <fullName evidence="6">Putative phage tape measure protein</fullName>
    </submittedName>
</protein>
<dbReference type="eggNOG" id="COG5281">
    <property type="taxonomic scope" value="Bacteria"/>
</dbReference>
<dbReference type="NCBIfam" id="TIGR02675">
    <property type="entry name" value="tape_meas_nterm"/>
    <property type="match status" value="1"/>
</dbReference>
<keyword evidence="3" id="KW-0378">Hydrolase</keyword>
<keyword evidence="7" id="KW-1185">Reference proteome</keyword>
<evidence type="ECO:0000256" key="4">
    <source>
        <dbReference type="ARBA" id="ARBA00022807"/>
    </source>
</evidence>
<dbReference type="Pfam" id="PF20155">
    <property type="entry name" value="TMP_3"/>
    <property type="match status" value="1"/>
</dbReference>
<dbReference type="eggNOG" id="COG3941">
    <property type="taxonomic scope" value="Bacteria"/>
</dbReference>
<dbReference type="InterPro" id="IPR053058">
    <property type="entry name" value="Mulikevirus_tape_measure"/>
</dbReference>
<evidence type="ECO:0000313" key="6">
    <source>
        <dbReference type="EMBL" id="AGW13811.1"/>
    </source>
</evidence>
<dbReference type="STRING" id="1121448.DGI_2042"/>
<accession>T2GCF7</accession>
<name>T2GCF7_MEGG1</name>
<keyword evidence="2" id="KW-0645">Protease</keyword>
<dbReference type="InterPro" id="IPR038765">
    <property type="entry name" value="Papain-like_cys_pep_sf"/>
</dbReference>
<dbReference type="PANTHER" id="PTHR38812">
    <property type="entry name" value="MU-LIKE PROPHAGE FLUMU PROTEIN GP42"/>
    <property type="match status" value="1"/>
</dbReference>
<reference evidence="6 7" key="1">
    <citation type="journal article" date="2013" name="J. Bacteriol.">
        <title>Roles of HynAB and Ech, the only two hydrogenases found in the model sulfate reducer Desulfovibrio gigas.</title>
        <authorList>
            <person name="Morais-Silva F.O."/>
            <person name="Santos C.I."/>
            <person name="Rodrigues R."/>
            <person name="Pereira I.A."/>
            <person name="Rodrigues-Pousada C."/>
        </authorList>
    </citation>
    <scope>NUCLEOTIDE SEQUENCE [LARGE SCALE GENOMIC DNA]</scope>
    <source>
        <strain evidence="7">ATCC 19364 / DSM 1382 / NCIMB 9332 / VKM B-1759</strain>
    </source>
</reference>
<evidence type="ECO:0000256" key="1">
    <source>
        <dbReference type="ARBA" id="ARBA00007074"/>
    </source>
</evidence>
<comment type="similarity">
    <text evidence="1">Belongs to the peptidase C40 family.</text>
</comment>
<dbReference type="SUPFAM" id="SSF54001">
    <property type="entry name" value="Cysteine proteinases"/>
    <property type="match status" value="1"/>
</dbReference>
<dbReference type="Gene3D" id="3.90.1720.10">
    <property type="entry name" value="endopeptidase domain like (from Nostoc punctiforme)"/>
    <property type="match status" value="1"/>
</dbReference>
<dbReference type="InterPro" id="IPR000064">
    <property type="entry name" value="NLP_P60_dom"/>
</dbReference>
<dbReference type="HOGENOM" id="CLU_239929_0_0_7"/>
<evidence type="ECO:0000313" key="7">
    <source>
        <dbReference type="Proteomes" id="UP000016587"/>
    </source>
</evidence>
<dbReference type="GO" id="GO:0008234">
    <property type="term" value="F:cysteine-type peptidase activity"/>
    <property type="evidence" value="ECO:0007669"/>
    <property type="project" value="UniProtKB-KW"/>
</dbReference>
<dbReference type="RefSeq" id="WP_021760709.1">
    <property type="nucleotide sequence ID" value="NC_022444.1"/>
</dbReference>
<evidence type="ECO:0000259" key="5">
    <source>
        <dbReference type="PROSITE" id="PS51935"/>
    </source>
</evidence>
<evidence type="ECO:0000256" key="3">
    <source>
        <dbReference type="ARBA" id="ARBA00022801"/>
    </source>
</evidence>
<sequence length="1732" mass="183920">MKVPGGIYIAVKGDTDQLRADLSTMQRMVKESSSKMSDDMNNALTPKQIEEGYRRLTGYMSSLTNTSRATIQGVKAMNVELGDLQHRVGTTADKWAELQNRMLDTRRMKAAEDALNGLKKSLNLSDLEAQKFASSFSGAANGATVFGQQVKAAMAQVSTALAAMAGQATLSQETLQKLQSAGEVRIKTDLAQKALADVAGAADASAAKILYLSRQMEGLQGVFGISGSATAAQKMELAQLAATLGLAEAEVVKLETAMQAVAKKTALEQSIENIGKAANLTAAELESMRAKAGLATTASPTTQNFGTYGPALMGGKTAGQLSGFGGFDDFYGLHAAGMESTLSAAQRSARAFDTSLTTAMDRARERARQFGAALGASADELEELQRMAAQQTELRFKTDALKEFATNANLAQQKIAELERRMGVTTGMVNAPAVVDPSAYVQAKTSATDVAMKNLAILAESANLSKDRIAALQSQASKGVEMKVRAQALQGLVSTLDLSKREIKALEKEFSVSLSTMDRGVKGFTAAFTNIALYGGIYTAVAGVQQLASASVRAAMDMDKLRLTLEGVYGDRAGAEGQYITNFADTYGKGIVETSQAYIKFAAAAEFVGVSTKDIRDIFEATTQAITKVGGSTEDVSGALVALGQMLSKGTVSAEEFRLQFGERIPGAMKMGADALGVTVAQFKELLKSGEVVATDFIPKLATQLEKFGQGWEKAAGSVESNIQRMKNEFALLSEAVMSLDEIESLLSGLTEGLAGIRKVAELHSAMEMLRAAVDDGRMSLKEFSDAGGSAFMSLSSMANVPGFGLIGSSLATLAADADKANAALSRLADEDKKRVDGLVKEYKVLAESHRYIKEHAEAFADASATAKTFADEIDRVLVDLTKLTSKEYVISLRTEFESPFAASLRDLNMTEADLQGMQDTFSRASSRPLTADSKYVLDQRNAMAKSDRETWLKDQYGMGDKGKIDGEVLVGSAVKTLSSSIQSALGKPYDWGGTSMATGFDCSGLVEWGYTGLANSLGNELESFGVKPEEFKKLFAGATSDKIFTNVKEFVGKSYESRAEDFNAAWIKAGTILATDNGKRNYDKGRYGGIDHIAMAVWDEVEQKLKVVEAVGGNIDKVISTDASAWLARQKKKGTGIYAVNPMEKLGMSGESIADYQRFADEARSIQEKLTADNIRLTQGDFAARRREVDDYVAKVRESDGYIMASAEKRQQIEADLATYKAAMLAEITKDEQESAQQTIEAQRRVSEETARLMESLGMSTGNMDLQREGLLAQIQAEAKATEEALKRANLPAEELARLLAELDSATAIKSRDAKMSTSKDFSEWWDLANEGPTSYIDRKRRDEEKQVWSGVADHYIETTQLMSGAREAFYDAVIAKAQASGDAELAVIAQVARESAALERLQTIQKTGTPGEAFLARLSEGLEEFKSEATKAREGAVAFADGLLELKSSAASALGQVAGDWVYGFLTGTATVEDAWAGMLDNMARAFSDWVAKLTTDWTNDILDAGMSFLKGGLGSLLGGGFDSSSIWAGVEGGSFSTAGILASAKGNVFNAPGLSAYSNKIVTKPTLFAFAQGLMGEAGAEAIVPMVGSGVRAVLPGGKEGRVDLTRTASGHLGVQLPAWLGGVYPFAMGGVPGAFGVPGGATAALAPLPALQPVQAGARVAGGDGVAAPVQMTVNIQEAPGTTTRAEQSADGKTLNIIVEAVTQKILADGGRGTGMVAALDARYGRRF</sequence>
<organism evidence="6 7">
    <name type="scientific">Megalodesulfovibrio gigas (strain ATCC 19364 / DSM 1382 / NCIMB 9332 / VKM B-1759)</name>
    <name type="common">Desulfovibrio gigas</name>
    <dbReference type="NCBI Taxonomy" id="1121448"/>
    <lineage>
        <taxon>Bacteria</taxon>
        <taxon>Pseudomonadati</taxon>
        <taxon>Thermodesulfobacteriota</taxon>
        <taxon>Desulfovibrionia</taxon>
        <taxon>Desulfovibrionales</taxon>
        <taxon>Desulfovibrionaceae</taxon>
        <taxon>Megalodesulfovibrio</taxon>
    </lineage>
</organism>
<dbReference type="KEGG" id="dgg:DGI_2042"/>
<dbReference type="GO" id="GO:0006508">
    <property type="term" value="P:proteolysis"/>
    <property type="evidence" value="ECO:0007669"/>
    <property type="project" value="UniProtKB-KW"/>
</dbReference>
<dbReference type="Proteomes" id="UP000016587">
    <property type="component" value="Chromosome"/>
</dbReference>